<keyword evidence="3 7" id="KW-0812">Transmembrane</keyword>
<feature type="transmembrane region" description="Helical" evidence="7">
    <location>
        <begin position="338"/>
        <end position="360"/>
    </location>
</feature>
<evidence type="ECO:0000313" key="10">
    <source>
        <dbReference type="Proteomes" id="UP000263377"/>
    </source>
</evidence>
<feature type="transmembrane region" description="Helical" evidence="7">
    <location>
        <begin position="81"/>
        <end position="99"/>
    </location>
</feature>
<dbReference type="EMBL" id="QVIG01000003">
    <property type="protein sequence ID" value="RGD55814.1"/>
    <property type="molecule type" value="Genomic_DNA"/>
</dbReference>
<feature type="transmembrane region" description="Helical" evidence="7">
    <location>
        <begin position="213"/>
        <end position="234"/>
    </location>
</feature>
<dbReference type="GO" id="GO:0022857">
    <property type="term" value="F:transmembrane transporter activity"/>
    <property type="evidence" value="ECO:0007669"/>
    <property type="project" value="InterPro"/>
</dbReference>
<feature type="compositionally biased region" description="Basic and acidic residues" evidence="6">
    <location>
        <begin position="402"/>
        <end position="419"/>
    </location>
</feature>
<evidence type="ECO:0000256" key="6">
    <source>
        <dbReference type="SAM" id="MobiDB-lite"/>
    </source>
</evidence>
<dbReference type="Proteomes" id="UP000263377">
    <property type="component" value="Unassembled WGS sequence"/>
</dbReference>
<organism evidence="9 10">
    <name type="scientific">Kitasatospora xanthocidica</name>
    <dbReference type="NCBI Taxonomy" id="83382"/>
    <lineage>
        <taxon>Bacteria</taxon>
        <taxon>Bacillati</taxon>
        <taxon>Actinomycetota</taxon>
        <taxon>Actinomycetes</taxon>
        <taxon>Kitasatosporales</taxon>
        <taxon>Streptomycetaceae</taxon>
        <taxon>Kitasatospora</taxon>
    </lineage>
</organism>
<comment type="caution">
    <text evidence="9">The sequence shown here is derived from an EMBL/GenBank/DDBJ whole genome shotgun (WGS) entry which is preliminary data.</text>
</comment>
<keyword evidence="10" id="KW-1185">Reference proteome</keyword>
<dbReference type="InterPro" id="IPR020846">
    <property type="entry name" value="MFS_dom"/>
</dbReference>
<feature type="transmembrane region" description="Helical" evidence="7">
    <location>
        <begin position="274"/>
        <end position="293"/>
    </location>
</feature>
<feature type="transmembrane region" description="Helical" evidence="7">
    <location>
        <begin position="140"/>
        <end position="158"/>
    </location>
</feature>
<dbReference type="CDD" id="cd17324">
    <property type="entry name" value="MFS_NepI_like"/>
    <property type="match status" value="1"/>
</dbReference>
<feature type="transmembrane region" description="Helical" evidence="7">
    <location>
        <begin position="366"/>
        <end position="384"/>
    </location>
</feature>
<accession>A0A372ZJS1</accession>
<dbReference type="SUPFAM" id="SSF103473">
    <property type="entry name" value="MFS general substrate transporter"/>
    <property type="match status" value="1"/>
</dbReference>
<evidence type="ECO:0000256" key="2">
    <source>
        <dbReference type="ARBA" id="ARBA00022475"/>
    </source>
</evidence>
<feature type="transmembrane region" description="Helical" evidence="7">
    <location>
        <begin position="15"/>
        <end position="39"/>
    </location>
</feature>
<evidence type="ECO:0000313" key="9">
    <source>
        <dbReference type="EMBL" id="RGD55814.1"/>
    </source>
</evidence>
<feature type="transmembrane region" description="Helical" evidence="7">
    <location>
        <begin position="170"/>
        <end position="193"/>
    </location>
</feature>
<comment type="subcellular location">
    <subcellularLocation>
        <location evidence="1">Cell membrane</location>
        <topology evidence="1">Multi-pass membrane protein</topology>
    </subcellularLocation>
</comment>
<feature type="transmembrane region" description="Helical" evidence="7">
    <location>
        <begin position="305"/>
        <end position="326"/>
    </location>
</feature>
<dbReference type="InterPro" id="IPR011701">
    <property type="entry name" value="MFS"/>
</dbReference>
<dbReference type="PANTHER" id="PTHR43124">
    <property type="entry name" value="PURINE EFFLUX PUMP PBUE"/>
    <property type="match status" value="1"/>
</dbReference>
<name>A0A372ZJS1_9ACTN</name>
<evidence type="ECO:0000256" key="1">
    <source>
        <dbReference type="ARBA" id="ARBA00004651"/>
    </source>
</evidence>
<dbReference type="Gene3D" id="1.20.1250.20">
    <property type="entry name" value="MFS general substrate transporter like domains"/>
    <property type="match status" value="1"/>
</dbReference>
<evidence type="ECO:0000259" key="8">
    <source>
        <dbReference type="PROSITE" id="PS50850"/>
    </source>
</evidence>
<keyword evidence="4 7" id="KW-1133">Transmembrane helix</keyword>
<protein>
    <submittedName>
        <fullName evidence="9">MFS transporter</fullName>
    </submittedName>
</protein>
<dbReference type="InterPro" id="IPR050189">
    <property type="entry name" value="MFS_Efflux_Transporters"/>
</dbReference>
<dbReference type="GO" id="GO:0005886">
    <property type="term" value="C:plasma membrane"/>
    <property type="evidence" value="ECO:0007669"/>
    <property type="project" value="UniProtKB-SubCell"/>
</dbReference>
<feature type="transmembrane region" description="Helical" evidence="7">
    <location>
        <begin position="51"/>
        <end position="74"/>
    </location>
</feature>
<evidence type="ECO:0000256" key="4">
    <source>
        <dbReference type="ARBA" id="ARBA00022989"/>
    </source>
</evidence>
<sequence length="419" mass="43207">MEAVVPRTAPARNALAVPVLALGVFGIITTEMGVVGVLPSLAERLHVTPAAAGWLVGAFALTVAATGPVGVLLASRLRRKTVLAAALALFAVSNAVYALGHSFPLVLAFRILPALLHPVFFALALTAATRLAAPGKAARAATTVFAGVSAGFAFGVPVTSYLAEHISLPAAFWAAGAVNLLACAGVLAFFPDLPDTAPPTYAGQLGILRRPRLWLAVAAVTLVFAAMFSGYGYIAEYLGRVTGLAPSLTGPVLMAFGVVMTAGNILFGRLLERGLVRTVTAYPLLYLALYLLVDAAGPHPLPMLAAVLAWGAVHSGGLAVAQAWLARDATDAPEFGNSLFISFSNLGITLGTTLGGAVVTTAGPRHLPLAGAALAAAALAAVLLRRRLDPPRQPDQPQPDQQSRHDEPRHEEPRPAPAP</sequence>
<keyword evidence="5 7" id="KW-0472">Membrane</keyword>
<evidence type="ECO:0000256" key="5">
    <source>
        <dbReference type="ARBA" id="ARBA00023136"/>
    </source>
</evidence>
<dbReference type="PROSITE" id="PS50850">
    <property type="entry name" value="MFS"/>
    <property type="match status" value="1"/>
</dbReference>
<feature type="region of interest" description="Disordered" evidence="6">
    <location>
        <begin position="387"/>
        <end position="419"/>
    </location>
</feature>
<evidence type="ECO:0000256" key="3">
    <source>
        <dbReference type="ARBA" id="ARBA00022692"/>
    </source>
</evidence>
<dbReference type="PANTHER" id="PTHR43124:SF3">
    <property type="entry name" value="CHLORAMPHENICOL EFFLUX PUMP RV0191"/>
    <property type="match status" value="1"/>
</dbReference>
<dbReference type="InterPro" id="IPR036259">
    <property type="entry name" value="MFS_trans_sf"/>
</dbReference>
<proteinExistence type="predicted"/>
<reference evidence="9 10" key="1">
    <citation type="submission" date="2018-08" db="EMBL/GenBank/DDBJ databases">
        <title>Diversity &amp; Physiological Properties of Lignin-Decomposing Actinobacteria from Soil.</title>
        <authorList>
            <person name="Roh S.G."/>
            <person name="Kim S.B."/>
        </authorList>
    </citation>
    <scope>NUCLEOTIDE SEQUENCE [LARGE SCALE GENOMIC DNA]</scope>
    <source>
        <strain evidence="9 10">MMS17-GH009</strain>
    </source>
</reference>
<evidence type="ECO:0000256" key="7">
    <source>
        <dbReference type="SAM" id="Phobius"/>
    </source>
</evidence>
<dbReference type="Pfam" id="PF07690">
    <property type="entry name" value="MFS_1"/>
    <property type="match status" value="1"/>
</dbReference>
<feature type="transmembrane region" description="Helical" evidence="7">
    <location>
        <begin position="105"/>
        <end position="128"/>
    </location>
</feature>
<feature type="transmembrane region" description="Helical" evidence="7">
    <location>
        <begin position="246"/>
        <end position="267"/>
    </location>
</feature>
<keyword evidence="2" id="KW-1003">Cell membrane</keyword>
<dbReference type="AlphaFoldDB" id="A0A372ZJS1"/>
<feature type="domain" description="Major facilitator superfamily (MFS) profile" evidence="8">
    <location>
        <begin position="14"/>
        <end position="393"/>
    </location>
</feature>
<gene>
    <name evidence="9" type="ORF">DR950_41685</name>
</gene>